<feature type="transmembrane region" description="Helical" evidence="1">
    <location>
        <begin position="6"/>
        <end position="27"/>
    </location>
</feature>
<proteinExistence type="predicted"/>
<accession>A0A9D5I180</accession>
<dbReference type="AlphaFoldDB" id="A0A9D5I180"/>
<reference evidence="2 3" key="1">
    <citation type="submission" date="2015-09" db="EMBL/GenBank/DDBJ databases">
        <title>Genome sequencing project for genomic taxonomy and phylogenomics of Bacillus-like bacteria.</title>
        <authorList>
            <person name="Liu B."/>
            <person name="Wang J."/>
            <person name="Zhu Y."/>
            <person name="Liu G."/>
            <person name="Chen Q."/>
            <person name="Chen Z."/>
            <person name="Lan J."/>
            <person name="Che J."/>
            <person name="Ge C."/>
            <person name="Shi H."/>
            <person name="Pan Z."/>
            <person name="Liu X."/>
        </authorList>
    </citation>
    <scope>NUCLEOTIDE SEQUENCE [LARGE SCALE GENOMIC DNA]</scope>
    <source>
        <strain evidence="2 3">DSM 19153</strain>
    </source>
</reference>
<comment type="caution">
    <text evidence="2">The sequence shown here is derived from an EMBL/GenBank/DDBJ whole genome shotgun (WGS) entry which is preliminary data.</text>
</comment>
<protein>
    <submittedName>
        <fullName evidence="2">Uncharacterized protein</fullName>
    </submittedName>
</protein>
<dbReference type="Proteomes" id="UP000051061">
    <property type="component" value="Unassembled WGS sequence"/>
</dbReference>
<keyword evidence="1" id="KW-0812">Transmembrane</keyword>
<gene>
    <name evidence="2" type="ORF">AN965_06430</name>
</gene>
<keyword evidence="3" id="KW-1185">Reference proteome</keyword>
<evidence type="ECO:0000256" key="1">
    <source>
        <dbReference type="SAM" id="Phobius"/>
    </source>
</evidence>
<keyword evidence="1" id="KW-1133">Transmembrane helix</keyword>
<keyword evidence="1" id="KW-0472">Membrane</keyword>
<evidence type="ECO:0000313" key="3">
    <source>
        <dbReference type="Proteomes" id="UP000051061"/>
    </source>
</evidence>
<organism evidence="2 3">
    <name type="scientific">Alkalicoccobacillus plakortidis</name>
    <dbReference type="NCBI Taxonomy" id="444060"/>
    <lineage>
        <taxon>Bacteria</taxon>
        <taxon>Bacillati</taxon>
        <taxon>Bacillota</taxon>
        <taxon>Bacilli</taxon>
        <taxon>Bacillales</taxon>
        <taxon>Bacillaceae</taxon>
        <taxon>Alkalicoccobacillus</taxon>
    </lineage>
</organism>
<sequence>MVKRHWIVFILPAILMVFIAVGGFIYLSQDDTLSNEELQQEIAFTASIHQQITTIEWIWPQLPTEGIYGTDYIGLSFETESYVEPGQVTLPVEPEQTYDGFVVENGVIFSFPTEMQEHQSVGTRGQLIQALPSEVEIEDVQVTLLHTWTNHEDLVLEDATFADPQFGQAKNVQHWVKTYLLEDLLEN</sequence>
<evidence type="ECO:0000313" key="2">
    <source>
        <dbReference type="EMBL" id="KQL57954.1"/>
    </source>
</evidence>
<name>A0A9D5I180_9BACI</name>
<dbReference type="EMBL" id="LJJD01000014">
    <property type="protein sequence ID" value="KQL57954.1"/>
    <property type="molecule type" value="Genomic_DNA"/>
</dbReference>